<dbReference type="InterPro" id="IPR054322">
    <property type="entry name" value="FCABP_EF-hand"/>
</dbReference>
<dbReference type="HOGENOM" id="CLU_1605773_0_0_1"/>
<dbReference type="Proteomes" id="UP000013827">
    <property type="component" value="Unassembled WGS sequence"/>
</dbReference>
<sequence>MSLDPERNRAAGLQGQVENLSKENSADFWAELSAKLPSGKSEEDKKQRKQLFNAFDANGNGCLSLAEVDKGIGTVIKNEALFSAKRPIMRAFQAAKGLSQSKKPLDDDTINRKEFQELLGYLRQYFELYVMFAVVDKSDDNRSVKDIHLENLEKKKERKQTNPNEG</sequence>
<dbReference type="AlphaFoldDB" id="A0A0D3JC80"/>
<evidence type="ECO:0000313" key="4">
    <source>
        <dbReference type="EnsemblProtists" id="EOD21115"/>
    </source>
</evidence>
<keyword evidence="2" id="KW-0106">Calcium</keyword>
<evidence type="ECO:0000259" key="3">
    <source>
        <dbReference type="PROSITE" id="PS50222"/>
    </source>
</evidence>
<protein>
    <recommendedName>
        <fullName evidence="3">EF-hand domain-containing protein</fullName>
    </recommendedName>
</protein>
<name>A0A0D3JC80_EMIH1</name>
<dbReference type="EnsemblProtists" id="EOD21115">
    <property type="protein sequence ID" value="EOD21115"/>
    <property type="gene ID" value="EMIHUDRAFT_241669"/>
</dbReference>
<keyword evidence="5" id="KW-1185">Reference proteome</keyword>
<evidence type="ECO:0000256" key="1">
    <source>
        <dbReference type="ARBA" id="ARBA00005727"/>
    </source>
</evidence>
<organism evidence="4 5">
    <name type="scientific">Emiliania huxleyi (strain CCMP1516)</name>
    <dbReference type="NCBI Taxonomy" id="280463"/>
    <lineage>
        <taxon>Eukaryota</taxon>
        <taxon>Haptista</taxon>
        <taxon>Haptophyta</taxon>
        <taxon>Prymnesiophyceae</taxon>
        <taxon>Isochrysidales</taxon>
        <taxon>Noelaerhabdaceae</taxon>
        <taxon>Emiliania</taxon>
    </lineage>
</organism>
<dbReference type="InterPro" id="IPR002048">
    <property type="entry name" value="EF_hand_dom"/>
</dbReference>
<dbReference type="PaxDb" id="2903-EOD21115"/>
<dbReference type="InterPro" id="IPR018247">
    <property type="entry name" value="EF_Hand_1_Ca_BS"/>
</dbReference>
<reference evidence="4" key="2">
    <citation type="submission" date="2024-10" db="UniProtKB">
        <authorList>
            <consortium name="EnsemblProtists"/>
        </authorList>
    </citation>
    <scope>IDENTIFICATION</scope>
</reference>
<dbReference type="Gene3D" id="1.10.238.10">
    <property type="entry name" value="EF-hand"/>
    <property type="match status" value="1"/>
</dbReference>
<dbReference type="Pfam" id="PF22592">
    <property type="entry name" value="FCaBP_EF-hand"/>
    <property type="match status" value="1"/>
</dbReference>
<proteinExistence type="inferred from homology"/>
<dbReference type="GO" id="GO:0005509">
    <property type="term" value="F:calcium ion binding"/>
    <property type="evidence" value="ECO:0007669"/>
    <property type="project" value="InterPro"/>
</dbReference>
<reference evidence="5" key="1">
    <citation type="journal article" date="2013" name="Nature">
        <title>Pan genome of the phytoplankton Emiliania underpins its global distribution.</title>
        <authorList>
            <person name="Read B.A."/>
            <person name="Kegel J."/>
            <person name="Klute M.J."/>
            <person name="Kuo A."/>
            <person name="Lefebvre S.C."/>
            <person name="Maumus F."/>
            <person name="Mayer C."/>
            <person name="Miller J."/>
            <person name="Monier A."/>
            <person name="Salamov A."/>
            <person name="Young J."/>
            <person name="Aguilar M."/>
            <person name="Claverie J.M."/>
            <person name="Frickenhaus S."/>
            <person name="Gonzalez K."/>
            <person name="Herman E.K."/>
            <person name="Lin Y.C."/>
            <person name="Napier J."/>
            <person name="Ogata H."/>
            <person name="Sarno A.F."/>
            <person name="Shmutz J."/>
            <person name="Schroeder D."/>
            <person name="de Vargas C."/>
            <person name="Verret F."/>
            <person name="von Dassow P."/>
            <person name="Valentin K."/>
            <person name="Van de Peer Y."/>
            <person name="Wheeler G."/>
            <person name="Dacks J.B."/>
            <person name="Delwiche C.F."/>
            <person name="Dyhrman S.T."/>
            <person name="Glockner G."/>
            <person name="John U."/>
            <person name="Richards T."/>
            <person name="Worden A.Z."/>
            <person name="Zhang X."/>
            <person name="Grigoriev I.V."/>
            <person name="Allen A.E."/>
            <person name="Bidle K."/>
            <person name="Borodovsky M."/>
            <person name="Bowler C."/>
            <person name="Brownlee C."/>
            <person name="Cock J.M."/>
            <person name="Elias M."/>
            <person name="Gladyshev V.N."/>
            <person name="Groth M."/>
            <person name="Guda C."/>
            <person name="Hadaegh A."/>
            <person name="Iglesias-Rodriguez M.D."/>
            <person name="Jenkins J."/>
            <person name="Jones B.M."/>
            <person name="Lawson T."/>
            <person name="Leese F."/>
            <person name="Lindquist E."/>
            <person name="Lobanov A."/>
            <person name="Lomsadze A."/>
            <person name="Malik S.B."/>
            <person name="Marsh M.E."/>
            <person name="Mackinder L."/>
            <person name="Mock T."/>
            <person name="Mueller-Roeber B."/>
            <person name="Pagarete A."/>
            <person name="Parker M."/>
            <person name="Probert I."/>
            <person name="Quesneville H."/>
            <person name="Raines C."/>
            <person name="Rensing S.A."/>
            <person name="Riano-Pachon D.M."/>
            <person name="Richier S."/>
            <person name="Rokitta S."/>
            <person name="Shiraiwa Y."/>
            <person name="Soanes D.M."/>
            <person name="van der Giezen M."/>
            <person name="Wahlund T.M."/>
            <person name="Williams B."/>
            <person name="Wilson W."/>
            <person name="Wolfe G."/>
            <person name="Wurch L.L."/>
        </authorList>
    </citation>
    <scope>NUCLEOTIDE SEQUENCE</scope>
</reference>
<accession>A0A0D3JC80</accession>
<comment type="similarity">
    <text evidence="1">Belongs to the calflagin family.</text>
</comment>
<dbReference type="PROSITE" id="PS00018">
    <property type="entry name" value="EF_HAND_1"/>
    <property type="match status" value="1"/>
</dbReference>
<evidence type="ECO:0000256" key="2">
    <source>
        <dbReference type="ARBA" id="ARBA00022837"/>
    </source>
</evidence>
<dbReference type="RefSeq" id="XP_005773544.1">
    <property type="nucleotide sequence ID" value="XM_005773487.1"/>
</dbReference>
<dbReference type="PROSITE" id="PS50222">
    <property type="entry name" value="EF_HAND_2"/>
    <property type="match status" value="1"/>
</dbReference>
<dbReference type="InterPro" id="IPR011992">
    <property type="entry name" value="EF-hand-dom_pair"/>
</dbReference>
<feature type="domain" description="EF-hand" evidence="3">
    <location>
        <begin position="43"/>
        <end position="78"/>
    </location>
</feature>
<dbReference type="SUPFAM" id="SSF47473">
    <property type="entry name" value="EF-hand"/>
    <property type="match status" value="1"/>
</dbReference>
<evidence type="ECO:0000313" key="5">
    <source>
        <dbReference type="Proteomes" id="UP000013827"/>
    </source>
</evidence>
<dbReference type="GeneID" id="17266660"/>
<dbReference type="KEGG" id="ehx:EMIHUDRAFT_241669"/>